<organism evidence="1 2">
    <name type="scientific">Jiella endophytica</name>
    <dbReference type="NCBI Taxonomy" id="2558362"/>
    <lineage>
        <taxon>Bacteria</taxon>
        <taxon>Pseudomonadati</taxon>
        <taxon>Pseudomonadota</taxon>
        <taxon>Alphaproteobacteria</taxon>
        <taxon>Hyphomicrobiales</taxon>
        <taxon>Aurantimonadaceae</taxon>
        <taxon>Jiella</taxon>
    </lineage>
</organism>
<evidence type="ECO:0000313" key="1">
    <source>
        <dbReference type="EMBL" id="TFF21748.1"/>
    </source>
</evidence>
<keyword evidence="2" id="KW-1185">Reference proteome</keyword>
<protein>
    <submittedName>
        <fullName evidence="1">Uncharacterized protein</fullName>
    </submittedName>
</protein>
<reference evidence="1 2" key="1">
    <citation type="submission" date="2019-03" db="EMBL/GenBank/DDBJ databases">
        <title>Jiella endophytica sp. nov., a novel endophytic bacterium isolated from root of Ficus microcarpa Linn. f.</title>
        <authorList>
            <person name="Tuo L."/>
        </authorList>
    </citation>
    <scope>NUCLEOTIDE SEQUENCE [LARGE SCALE GENOMIC DNA]</scope>
    <source>
        <strain evidence="1 2">CBS5Q-3</strain>
    </source>
</reference>
<dbReference type="Proteomes" id="UP000298179">
    <property type="component" value="Unassembled WGS sequence"/>
</dbReference>
<accession>A0A4Y8RGG5</accession>
<name>A0A4Y8RGG5_9HYPH</name>
<sequence>MNALFASTLNVMLLSLESQQAAQLRLFRLGVGGPMAVDEATLMVREKIEAFDKALGSAMAGSTFESIVDNYRTIVQANIQRLKLVTELT</sequence>
<dbReference type="RefSeq" id="WP_134762631.1">
    <property type="nucleotide sequence ID" value="NZ_SOZD01000004.1"/>
</dbReference>
<evidence type="ECO:0000313" key="2">
    <source>
        <dbReference type="Proteomes" id="UP000298179"/>
    </source>
</evidence>
<dbReference type="OrthoDB" id="7869937at2"/>
<dbReference type="AlphaFoldDB" id="A0A4Y8RGG5"/>
<dbReference type="EMBL" id="SOZD01000004">
    <property type="protein sequence ID" value="TFF21748.1"/>
    <property type="molecule type" value="Genomic_DNA"/>
</dbReference>
<gene>
    <name evidence="1" type="ORF">E3C22_13760</name>
</gene>
<comment type="caution">
    <text evidence="1">The sequence shown here is derived from an EMBL/GenBank/DDBJ whole genome shotgun (WGS) entry which is preliminary data.</text>
</comment>
<proteinExistence type="predicted"/>